<evidence type="ECO:0000313" key="1">
    <source>
        <dbReference type="EMBL" id="CAI0423080.1"/>
    </source>
</evidence>
<dbReference type="EMBL" id="CAMGYJ010000005">
    <property type="protein sequence ID" value="CAI0423080.1"/>
    <property type="molecule type" value="Genomic_DNA"/>
</dbReference>
<dbReference type="Proteomes" id="UP001154282">
    <property type="component" value="Unassembled WGS sequence"/>
</dbReference>
<protein>
    <submittedName>
        <fullName evidence="1">Uncharacterized protein</fullName>
    </submittedName>
</protein>
<dbReference type="AlphaFoldDB" id="A0AAV0KLI5"/>
<sequence>ESILELPEGLVRRRWSKKPKTLESLEEPGRLDESQLFALRYGTIQQHSLQLMLKGAKSSECFKIAREGIQSLCEKLDM</sequence>
<evidence type="ECO:0000313" key="2">
    <source>
        <dbReference type="Proteomes" id="UP001154282"/>
    </source>
</evidence>
<reference evidence="1" key="1">
    <citation type="submission" date="2022-08" db="EMBL/GenBank/DDBJ databases">
        <authorList>
            <person name="Gutierrez-Valencia J."/>
        </authorList>
    </citation>
    <scope>NUCLEOTIDE SEQUENCE</scope>
</reference>
<feature type="non-terminal residue" evidence="1">
    <location>
        <position position="78"/>
    </location>
</feature>
<keyword evidence="2" id="KW-1185">Reference proteome</keyword>
<name>A0AAV0KLI5_9ROSI</name>
<proteinExistence type="predicted"/>
<gene>
    <name evidence="1" type="ORF">LITE_LOCUS19380</name>
</gene>
<accession>A0AAV0KLI5</accession>
<comment type="caution">
    <text evidence="1">The sequence shown here is derived from an EMBL/GenBank/DDBJ whole genome shotgun (WGS) entry which is preliminary data.</text>
</comment>
<feature type="non-terminal residue" evidence="1">
    <location>
        <position position="1"/>
    </location>
</feature>
<organism evidence="1 2">
    <name type="scientific">Linum tenue</name>
    <dbReference type="NCBI Taxonomy" id="586396"/>
    <lineage>
        <taxon>Eukaryota</taxon>
        <taxon>Viridiplantae</taxon>
        <taxon>Streptophyta</taxon>
        <taxon>Embryophyta</taxon>
        <taxon>Tracheophyta</taxon>
        <taxon>Spermatophyta</taxon>
        <taxon>Magnoliopsida</taxon>
        <taxon>eudicotyledons</taxon>
        <taxon>Gunneridae</taxon>
        <taxon>Pentapetalae</taxon>
        <taxon>rosids</taxon>
        <taxon>fabids</taxon>
        <taxon>Malpighiales</taxon>
        <taxon>Linaceae</taxon>
        <taxon>Linum</taxon>
    </lineage>
</organism>